<accession>A0A5B8FPR4</accession>
<dbReference type="InterPro" id="IPR029045">
    <property type="entry name" value="ClpP/crotonase-like_dom_sf"/>
</dbReference>
<evidence type="ECO:0000256" key="1">
    <source>
        <dbReference type="SAM" id="MobiDB-lite"/>
    </source>
</evidence>
<organism evidence="3 4">
    <name type="scientific">Paroceanicella profunda</name>
    <dbReference type="NCBI Taxonomy" id="2579971"/>
    <lineage>
        <taxon>Bacteria</taxon>
        <taxon>Pseudomonadati</taxon>
        <taxon>Pseudomonadota</taxon>
        <taxon>Alphaproteobacteria</taxon>
        <taxon>Rhodobacterales</taxon>
        <taxon>Paracoccaceae</taxon>
        <taxon>Paroceanicella</taxon>
    </lineage>
</organism>
<feature type="region of interest" description="Disordered" evidence="1">
    <location>
        <begin position="39"/>
        <end position="86"/>
    </location>
</feature>
<name>A0A5B8FPR4_9RHOB</name>
<evidence type="ECO:0008006" key="5">
    <source>
        <dbReference type="Google" id="ProtNLM"/>
    </source>
</evidence>
<keyword evidence="2" id="KW-1133">Transmembrane helix</keyword>
<dbReference type="Proteomes" id="UP000305888">
    <property type="component" value="Chromosome"/>
</dbReference>
<keyword evidence="2" id="KW-0812">Transmembrane</keyword>
<sequence length="258" mass="27808">MIGRLTRIPLRLALRLVLALQVGLGIALVVEDTREFWGMPRAPDGPLPTAPVSPGDQTRRYDPRAVPRAPGREAPGGPVRFSDQPGDLTFRFEDGGDLGRVLLLEGRIGAGDSDRLERALDGVEPPDTVALHSPGGDVREALRMGALIRERGFDTAVTAGAACNSACPLLLASGVERIVSREAWVGMHQAYMAPGTIIPSRDAVISIQALQAEVLAHFEAMGVDPLVQVPALRTPPEEAYFLVPEELERYRLATRITD</sequence>
<dbReference type="RefSeq" id="WP_138577118.1">
    <property type="nucleotide sequence ID" value="NZ_CP040818.1"/>
</dbReference>
<proteinExistence type="predicted"/>
<dbReference type="OrthoDB" id="5936191at2"/>
<dbReference type="Gene3D" id="3.90.226.10">
    <property type="entry name" value="2-enoyl-CoA Hydratase, Chain A, domain 1"/>
    <property type="match status" value="1"/>
</dbReference>
<reference evidence="3 4" key="1">
    <citation type="submission" date="2019-06" db="EMBL/GenBank/DDBJ databases">
        <title>Genome sequence of Rhodobacteraceae bacterium D4M1.</title>
        <authorList>
            <person name="Cao J."/>
        </authorList>
    </citation>
    <scope>NUCLEOTIDE SEQUENCE [LARGE SCALE GENOMIC DNA]</scope>
    <source>
        <strain evidence="3 4">D4M1</strain>
    </source>
</reference>
<protein>
    <recommendedName>
        <fullName evidence="5">Periplasmic protein-like protein</fullName>
    </recommendedName>
</protein>
<evidence type="ECO:0000313" key="3">
    <source>
        <dbReference type="EMBL" id="QDL90506.1"/>
    </source>
</evidence>
<keyword evidence="2" id="KW-0472">Membrane</keyword>
<feature type="compositionally biased region" description="Low complexity" evidence="1">
    <location>
        <begin position="66"/>
        <end position="80"/>
    </location>
</feature>
<dbReference type="EMBL" id="CP040818">
    <property type="protein sequence ID" value="QDL90506.1"/>
    <property type="molecule type" value="Genomic_DNA"/>
</dbReference>
<keyword evidence="4" id="KW-1185">Reference proteome</keyword>
<dbReference type="KEGG" id="ppru:FDP22_01065"/>
<evidence type="ECO:0000313" key="4">
    <source>
        <dbReference type="Proteomes" id="UP000305888"/>
    </source>
</evidence>
<dbReference type="AlphaFoldDB" id="A0A5B8FPR4"/>
<dbReference type="SUPFAM" id="SSF52096">
    <property type="entry name" value="ClpP/crotonase"/>
    <property type="match status" value="1"/>
</dbReference>
<evidence type="ECO:0000256" key="2">
    <source>
        <dbReference type="SAM" id="Phobius"/>
    </source>
</evidence>
<gene>
    <name evidence="3" type="ORF">FDP22_01065</name>
</gene>
<feature type="transmembrane region" description="Helical" evidence="2">
    <location>
        <begin position="12"/>
        <end position="30"/>
    </location>
</feature>